<evidence type="ECO:0000256" key="3">
    <source>
        <dbReference type="ARBA" id="ARBA00023125"/>
    </source>
</evidence>
<dbReference type="Gene3D" id="3.30.160.390">
    <property type="entry name" value="Integrase, DNA-binding domain"/>
    <property type="match status" value="1"/>
</dbReference>
<dbReference type="GO" id="GO:0006310">
    <property type="term" value="P:DNA recombination"/>
    <property type="evidence" value="ECO:0007669"/>
    <property type="project" value="UniProtKB-KW"/>
</dbReference>
<dbReference type="InterPro" id="IPR050808">
    <property type="entry name" value="Phage_Integrase"/>
</dbReference>
<dbReference type="Pfam" id="PF13356">
    <property type="entry name" value="Arm-DNA-bind_3"/>
    <property type="match status" value="1"/>
</dbReference>
<dbReference type="PANTHER" id="PTHR30629">
    <property type="entry name" value="PROPHAGE INTEGRASE"/>
    <property type="match status" value="1"/>
</dbReference>
<dbReference type="Proteomes" id="UP000003039">
    <property type="component" value="Unassembled WGS sequence"/>
</dbReference>
<dbReference type="AlphaFoldDB" id="B7WXB6"/>
<dbReference type="EMBL" id="AAUJ02000001">
    <property type="protein sequence ID" value="EED65939.1"/>
    <property type="molecule type" value="Genomic_DNA"/>
</dbReference>
<dbReference type="InterPro" id="IPR002104">
    <property type="entry name" value="Integrase_catalytic"/>
</dbReference>
<evidence type="ECO:0000313" key="6">
    <source>
        <dbReference type="EMBL" id="EED65939.1"/>
    </source>
</evidence>
<evidence type="ECO:0000313" key="7">
    <source>
        <dbReference type="Proteomes" id="UP000003039"/>
    </source>
</evidence>
<organism evidence="6 7">
    <name type="scientific">Comamonas testosteroni (strain DSM 14576 / KF-1)</name>
    <name type="common">Pseudomonas testosteroni</name>
    <dbReference type="NCBI Taxonomy" id="399795"/>
    <lineage>
        <taxon>Bacteria</taxon>
        <taxon>Pseudomonadati</taxon>
        <taxon>Pseudomonadota</taxon>
        <taxon>Betaproteobacteria</taxon>
        <taxon>Burkholderiales</taxon>
        <taxon>Comamonadaceae</taxon>
        <taxon>Comamonas</taxon>
    </lineage>
</organism>
<evidence type="ECO:0000256" key="2">
    <source>
        <dbReference type="ARBA" id="ARBA00022908"/>
    </source>
</evidence>
<dbReference type="GO" id="GO:0015074">
    <property type="term" value="P:DNA integration"/>
    <property type="evidence" value="ECO:0007669"/>
    <property type="project" value="UniProtKB-KW"/>
</dbReference>
<dbReference type="InterPro" id="IPR053876">
    <property type="entry name" value="Phage_int_M"/>
</dbReference>
<keyword evidence="4" id="KW-0233">DNA recombination</keyword>
<accession>B7WXB6</accession>
<dbReference type="InterPro" id="IPR038488">
    <property type="entry name" value="Integrase_DNA-bd_sf"/>
</dbReference>
<dbReference type="CDD" id="cd00801">
    <property type="entry name" value="INT_P4_C"/>
    <property type="match status" value="1"/>
</dbReference>
<dbReference type="InterPro" id="IPR013762">
    <property type="entry name" value="Integrase-like_cat_sf"/>
</dbReference>
<reference evidence="6 7" key="1">
    <citation type="journal article" date="2004" name="Appl. Environ. Microbiol.">
        <title>Mineralization of individual congeners of linear alkylbenzenesulfonate by defined pairs of heterotrophic bacteria.</title>
        <authorList>
            <person name="Schleheck D."/>
            <person name="Knepper T.P."/>
            <person name="Fischer K."/>
            <person name="Cook A.M."/>
        </authorList>
    </citation>
    <scope>NUCLEOTIDE SEQUENCE [LARGE SCALE GENOMIC DNA]</scope>
    <source>
        <strain evidence="7">DSM 14576 / KF-1</strain>
    </source>
</reference>
<dbReference type="PANTHER" id="PTHR30629:SF2">
    <property type="entry name" value="PROPHAGE INTEGRASE INTS-RELATED"/>
    <property type="match status" value="1"/>
</dbReference>
<dbReference type="InterPro" id="IPR025166">
    <property type="entry name" value="Integrase_DNA_bind_dom"/>
</dbReference>
<comment type="caution">
    <text evidence="6">The sequence shown here is derived from an EMBL/GenBank/DDBJ whole genome shotgun (WGS) entry which is preliminary data.</text>
</comment>
<dbReference type="GO" id="GO:0003677">
    <property type="term" value="F:DNA binding"/>
    <property type="evidence" value="ECO:0007669"/>
    <property type="project" value="UniProtKB-KW"/>
</dbReference>
<dbReference type="eggNOG" id="COG0582">
    <property type="taxonomic scope" value="Bacteria"/>
</dbReference>
<gene>
    <name evidence="6" type="ORF">CtesDRAFT_PD0885</name>
</gene>
<dbReference type="Pfam" id="PF00589">
    <property type="entry name" value="Phage_integrase"/>
    <property type="match status" value="1"/>
</dbReference>
<keyword evidence="3" id="KW-0238">DNA-binding</keyword>
<feature type="domain" description="Tyr recombinase" evidence="5">
    <location>
        <begin position="194"/>
        <end position="369"/>
    </location>
</feature>
<dbReference type="InterPro" id="IPR010998">
    <property type="entry name" value="Integrase_recombinase_N"/>
</dbReference>
<protein>
    <submittedName>
        <fullName evidence="6">Integrase family protein</fullName>
    </submittedName>
</protein>
<dbReference type="PROSITE" id="PS51898">
    <property type="entry name" value="TYR_RECOMBINASE"/>
    <property type="match status" value="1"/>
</dbReference>
<comment type="similarity">
    <text evidence="1">Belongs to the 'phage' integrase family.</text>
</comment>
<dbReference type="Gene3D" id="1.10.150.130">
    <property type="match status" value="1"/>
</dbReference>
<evidence type="ECO:0000256" key="1">
    <source>
        <dbReference type="ARBA" id="ARBA00008857"/>
    </source>
</evidence>
<dbReference type="Pfam" id="PF22022">
    <property type="entry name" value="Phage_int_M"/>
    <property type="match status" value="1"/>
</dbReference>
<dbReference type="SUPFAM" id="SSF56349">
    <property type="entry name" value="DNA breaking-rejoining enzymes"/>
    <property type="match status" value="1"/>
</dbReference>
<proteinExistence type="inferred from homology"/>
<dbReference type="Gene3D" id="1.10.443.10">
    <property type="entry name" value="Intergrase catalytic core"/>
    <property type="match status" value="1"/>
</dbReference>
<sequence>MHGDGAGLWLKVTEGGSKSWILRYTMAGRERWTGLGPYPDVSLAEARDKAMAWRKQVREGIDPMKVKQEALATTRAEQAKAVTFAWCAAQYIESHRAGWKNAKHAEQWVSTLAMYAEPVMGKMDVALVETEHVVRVLEPIWNSKPETASRLRGRIESILGWASARRLRNGDNPARWKGHLDSLFPARTKVSRTRHFAALPWKDMQSFMTSLEAQAGVGALALRFTILTAARSGEVRGMVWDEVDLSARLWVVPAERMKAGREHRIPLSDAAVALLRQQEQALLAGTNVVFPSVRDQKPLSDMTLTAVLRRMQRNDLTVHGFRSTFRDWAAEATDYPQEMAEMALAHVVSNKVEAAYRRGDMLEKRREMMQKWAEFIL</sequence>
<evidence type="ECO:0000256" key="4">
    <source>
        <dbReference type="ARBA" id="ARBA00023172"/>
    </source>
</evidence>
<name>B7WXB6_COMTK</name>
<keyword evidence="2" id="KW-0229">DNA integration</keyword>
<evidence type="ECO:0000259" key="5">
    <source>
        <dbReference type="PROSITE" id="PS51898"/>
    </source>
</evidence>
<dbReference type="InterPro" id="IPR011010">
    <property type="entry name" value="DNA_brk_join_enz"/>
</dbReference>